<keyword evidence="4" id="KW-0805">Transcription regulation</keyword>
<evidence type="ECO:0000256" key="10">
    <source>
        <dbReference type="SAM" id="Coils"/>
    </source>
</evidence>
<dbReference type="SUPFAM" id="SSF52172">
    <property type="entry name" value="CheY-like"/>
    <property type="match status" value="1"/>
</dbReference>
<keyword evidence="5 9" id="KW-0238">DNA-binding</keyword>
<reference evidence="13" key="1">
    <citation type="journal article" date="2021" name="PeerJ">
        <title>Extensive microbial diversity within the chicken gut microbiome revealed by metagenomics and culture.</title>
        <authorList>
            <person name="Gilroy R."/>
            <person name="Ravi A."/>
            <person name="Getino M."/>
            <person name="Pursley I."/>
            <person name="Horton D.L."/>
            <person name="Alikhan N.F."/>
            <person name="Baker D."/>
            <person name="Gharbi K."/>
            <person name="Hall N."/>
            <person name="Watson M."/>
            <person name="Adriaenssens E.M."/>
            <person name="Foster-Nyarko E."/>
            <person name="Jarju S."/>
            <person name="Secka A."/>
            <person name="Antonio M."/>
            <person name="Oren A."/>
            <person name="Chaudhuri R.R."/>
            <person name="La Ragione R."/>
            <person name="Hildebrand F."/>
            <person name="Pallen M.J."/>
        </authorList>
    </citation>
    <scope>NUCLEOTIDE SEQUENCE</scope>
    <source>
        <strain evidence="13">CHK196-3914</strain>
    </source>
</reference>
<dbReference type="PANTHER" id="PTHR48111">
    <property type="entry name" value="REGULATOR OF RPOS"/>
    <property type="match status" value="1"/>
</dbReference>
<evidence type="ECO:0000259" key="11">
    <source>
        <dbReference type="PROSITE" id="PS50110"/>
    </source>
</evidence>
<sequence>MNYTILIADDDRELVRMLKTFFEIRRYSVITAENGTEALKMAERSPDIILLDINMPGADGLEVCRRIRDKVSCPILFLTARVEEQDRVNGLLSGGDDYILKPFSLKELEARIAAHLKREERQRSRARSEYRFQRELVIDYTSKTVEVNGTALDLTKLEYSIVEFLSMNPGMVFDKERIYEKICGYDGEGDSRVVTELIRRIRKKMKGHTETEYIETVWGMGYRWVR</sequence>
<dbReference type="PROSITE" id="PS50110">
    <property type="entry name" value="RESPONSE_REGULATORY"/>
    <property type="match status" value="1"/>
</dbReference>
<dbReference type="InterPro" id="IPR011006">
    <property type="entry name" value="CheY-like_superfamily"/>
</dbReference>
<dbReference type="InterPro" id="IPR001789">
    <property type="entry name" value="Sig_transdc_resp-reg_receiver"/>
</dbReference>
<dbReference type="GO" id="GO:0032993">
    <property type="term" value="C:protein-DNA complex"/>
    <property type="evidence" value="ECO:0007669"/>
    <property type="project" value="TreeGrafter"/>
</dbReference>
<dbReference type="FunFam" id="3.40.50.2300:FF:000001">
    <property type="entry name" value="DNA-binding response regulator PhoB"/>
    <property type="match status" value="1"/>
</dbReference>
<evidence type="ECO:0000256" key="6">
    <source>
        <dbReference type="ARBA" id="ARBA00023163"/>
    </source>
</evidence>
<dbReference type="CDD" id="cd00383">
    <property type="entry name" value="trans_reg_C"/>
    <property type="match status" value="1"/>
</dbReference>
<dbReference type="Proteomes" id="UP000824116">
    <property type="component" value="Unassembled WGS sequence"/>
</dbReference>
<accession>A0A9D2G7Q3</accession>
<dbReference type="InterPro" id="IPR001867">
    <property type="entry name" value="OmpR/PhoB-type_DNA-bd"/>
</dbReference>
<dbReference type="PROSITE" id="PS51755">
    <property type="entry name" value="OMPR_PHOB"/>
    <property type="match status" value="1"/>
</dbReference>
<dbReference type="InterPro" id="IPR036388">
    <property type="entry name" value="WH-like_DNA-bd_sf"/>
</dbReference>
<reference evidence="13" key="2">
    <citation type="submission" date="2021-04" db="EMBL/GenBank/DDBJ databases">
        <authorList>
            <person name="Gilroy R."/>
        </authorList>
    </citation>
    <scope>NUCLEOTIDE SEQUENCE</scope>
    <source>
        <strain evidence="13">CHK196-3914</strain>
    </source>
</reference>
<evidence type="ECO:0000313" key="14">
    <source>
        <dbReference type="Proteomes" id="UP000824116"/>
    </source>
</evidence>
<dbReference type="PANTHER" id="PTHR48111:SF2">
    <property type="entry name" value="RESPONSE REGULATOR SAER"/>
    <property type="match status" value="1"/>
</dbReference>
<dbReference type="Gene3D" id="1.10.10.10">
    <property type="entry name" value="Winged helix-like DNA-binding domain superfamily/Winged helix DNA-binding domain"/>
    <property type="match status" value="1"/>
</dbReference>
<evidence type="ECO:0000256" key="8">
    <source>
        <dbReference type="PROSITE-ProRule" id="PRU00169"/>
    </source>
</evidence>
<dbReference type="GO" id="GO:0005829">
    <property type="term" value="C:cytosol"/>
    <property type="evidence" value="ECO:0007669"/>
    <property type="project" value="TreeGrafter"/>
</dbReference>
<dbReference type="Gene3D" id="3.40.50.2300">
    <property type="match status" value="1"/>
</dbReference>
<gene>
    <name evidence="13" type="ORF">H9723_05410</name>
</gene>
<comment type="caution">
    <text evidence="13">The sequence shown here is derived from an EMBL/GenBank/DDBJ whole genome shotgun (WGS) entry which is preliminary data.</text>
</comment>
<keyword evidence="10" id="KW-0175">Coiled coil</keyword>
<protein>
    <recommendedName>
        <fullName evidence="1">Stage 0 sporulation protein A homolog</fullName>
    </recommendedName>
</protein>
<dbReference type="GO" id="GO:0000976">
    <property type="term" value="F:transcription cis-regulatory region binding"/>
    <property type="evidence" value="ECO:0007669"/>
    <property type="project" value="TreeGrafter"/>
</dbReference>
<keyword evidence="6" id="KW-0804">Transcription</keyword>
<dbReference type="Pfam" id="PF00486">
    <property type="entry name" value="Trans_reg_C"/>
    <property type="match status" value="1"/>
</dbReference>
<dbReference type="InterPro" id="IPR039420">
    <property type="entry name" value="WalR-like"/>
</dbReference>
<name>A0A9D2G7Q3_9FIRM</name>
<organism evidence="13 14">
    <name type="scientific">Candidatus Mediterraneibacter stercoravium</name>
    <dbReference type="NCBI Taxonomy" id="2838685"/>
    <lineage>
        <taxon>Bacteria</taxon>
        <taxon>Bacillati</taxon>
        <taxon>Bacillota</taxon>
        <taxon>Clostridia</taxon>
        <taxon>Lachnospirales</taxon>
        <taxon>Lachnospiraceae</taxon>
        <taxon>Mediterraneibacter</taxon>
    </lineage>
</organism>
<dbReference type="EMBL" id="DXAY01000128">
    <property type="protein sequence ID" value="HIZ74668.1"/>
    <property type="molecule type" value="Genomic_DNA"/>
</dbReference>
<evidence type="ECO:0000256" key="2">
    <source>
        <dbReference type="ARBA" id="ARBA00022553"/>
    </source>
</evidence>
<evidence type="ECO:0000256" key="1">
    <source>
        <dbReference type="ARBA" id="ARBA00018672"/>
    </source>
</evidence>
<dbReference type="Gene3D" id="6.10.250.690">
    <property type="match status" value="1"/>
</dbReference>
<dbReference type="GO" id="GO:0006355">
    <property type="term" value="P:regulation of DNA-templated transcription"/>
    <property type="evidence" value="ECO:0007669"/>
    <property type="project" value="InterPro"/>
</dbReference>
<evidence type="ECO:0000256" key="9">
    <source>
        <dbReference type="PROSITE-ProRule" id="PRU01091"/>
    </source>
</evidence>
<evidence type="ECO:0000256" key="7">
    <source>
        <dbReference type="ARBA" id="ARBA00024867"/>
    </source>
</evidence>
<dbReference type="AlphaFoldDB" id="A0A9D2G7Q3"/>
<dbReference type="CDD" id="cd17574">
    <property type="entry name" value="REC_OmpR"/>
    <property type="match status" value="1"/>
</dbReference>
<keyword evidence="3" id="KW-0902">Two-component regulatory system</keyword>
<comment type="function">
    <text evidence="7">May play the central regulatory role in sporulation. It may be an element of the effector pathway responsible for the activation of sporulation genes in response to nutritional stress. Spo0A may act in concert with spo0H (a sigma factor) to control the expression of some genes that are critical to the sporulation process.</text>
</comment>
<proteinExistence type="predicted"/>
<evidence type="ECO:0000313" key="13">
    <source>
        <dbReference type="EMBL" id="HIZ74668.1"/>
    </source>
</evidence>
<feature type="modified residue" description="4-aspartylphosphate" evidence="8">
    <location>
        <position position="52"/>
    </location>
</feature>
<feature type="domain" description="Response regulatory" evidence="11">
    <location>
        <begin position="4"/>
        <end position="116"/>
    </location>
</feature>
<evidence type="ECO:0000256" key="4">
    <source>
        <dbReference type="ARBA" id="ARBA00023015"/>
    </source>
</evidence>
<evidence type="ECO:0000256" key="3">
    <source>
        <dbReference type="ARBA" id="ARBA00023012"/>
    </source>
</evidence>
<feature type="domain" description="OmpR/PhoB-type" evidence="12">
    <location>
        <begin position="127"/>
        <end position="226"/>
    </location>
</feature>
<keyword evidence="2 8" id="KW-0597">Phosphoprotein</keyword>
<feature type="coiled-coil region" evidence="10">
    <location>
        <begin position="105"/>
        <end position="136"/>
    </location>
</feature>
<dbReference type="Pfam" id="PF00072">
    <property type="entry name" value="Response_reg"/>
    <property type="match status" value="1"/>
</dbReference>
<evidence type="ECO:0000256" key="5">
    <source>
        <dbReference type="ARBA" id="ARBA00023125"/>
    </source>
</evidence>
<feature type="DNA-binding region" description="OmpR/PhoB-type" evidence="9">
    <location>
        <begin position="127"/>
        <end position="226"/>
    </location>
</feature>
<evidence type="ECO:0000259" key="12">
    <source>
        <dbReference type="PROSITE" id="PS51755"/>
    </source>
</evidence>
<dbReference type="SMART" id="SM00448">
    <property type="entry name" value="REC"/>
    <property type="match status" value="1"/>
</dbReference>
<dbReference type="GO" id="GO:0000156">
    <property type="term" value="F:phosphorelay response regulator activity"/>
    <property type="evidence" value="ECO:0007669"/>
    <property type="project" value="TreeGrafter"/>
</dbReference>
<dbReference type="SMART" id="SM00862">
    <property type="entry name" value="Trans_reg_C"/>
    <property type="match status" value="1"/>
</dbReference>